<feature type="modified residue" description="4-aspartylphosphate" evidence="2">
    <location>
        <position position="63"/>
    </location>
</feature>
<dbReference type="Pfam" id="PF00072">
    <property type="entry name" value="Response_reg"/>
    <property type="match status" value="1"/>
</dbReference>
<dbReference type="SMART" id="SM00448">
    <property type="entry name" value="REC"/>
    <property type="match status" value="1"/>
</dbReference>
<dbReference type="AlphaFoldDB" id="A0A2M6KA87"/>
<dbReference type="PROSITE" id="PS50110">
    <property type="entry name" value="RESPONSE_REGULATORY"/>
    <property type="match status" value="1"/>
</dbReference>
<evidence type="ECO:0000256" key="2">
    <source>
        <dbReference type="PROSITE-ProRule" id="PRU00169"/>
    </source>
</evidence>
<evidence type="ECO:0000256" key="1">
    <source>
        <dbReference type="ARBA" id="ARBA00022553"/>
    </source>
</evidence>
<gene>
    <name evidence="4" type="ORF">COV49_00415</name>
</gene>
<accession>A0A2M6KA87</accession>
<proteinExistence type="predicted"/>
<sequence>MSKLYKLLLVDDEEPIRTMLLNFLSRAKVKELIDLEIKECANGAEAWDYISSEGANVDIVVSDINMPELDGFELTKRIKTTYPKIKVILMTGLLTDKQFQKIVSAGADGYIAKPFELKKLLEIIKGLLV</sequence>
<comment type="caution">
    <text evidence="4">The sequence shown here is derived from an EMBL/GenBank/DDBJ whole genome shotgun (WGS) entry which is preliminary data.</text>
</comment>
<evidence type="ECO:0000259" key="3">
    <source>
        <dbReference type="PROSITE" id="PS50110"/>
    </source>
</evidence>
<dbReference type="Proteomes" id="UP000230869">
    <property type="component" value="Unassembled WGS sequence"/>
</dbReference>
<dbReference type="SUPFAM" id="SSF52172">
    <property type="entry name" value="CheY-like"/>
    <property type="match status" value="1"/>
</dbReference>
<dbReference type="InterPro" id="IPR011006">
    <property type="entry name" value="CheY-like_superfamily"/>
</dbReference>
<dbReference type="Gene3D" id="3.40.50.2300">
    <property type="match status" value="1"/>
</dbReference>
<dbReference type="PANTHER" id="PTHR44591:SF3">
    <property type="entry name" value="RESPONSE REGULATORY DOMAIN-CONTAINING PROTEIN"/>
    <property type="match status" value="1"/>
</dbReference>
<reference evidence="4 5" key="1">
    <citation type="submission" date="2017-09" db="EMBL/GenBank/DDBJ databases">
        <title>Depth-based differentiation of microbial function through sediment-hosted aquifers and enrichment of novel symbionts in the deep terrestrial subsurface.</title>
        <authorList>
            <person name="Probst A.J."/>
            <person name="Ladd B."/>
            <person name="Jarett J.K."/>
            <person name="Geller-Mcgrath D.E."/>
            <person name="Sieber C.M."/>
            <person name="Emerson J.B."/>
            <person name="Anantharaman K."/>
            <person name="Thomas B.C."/>
            <person name="Malmstrom R."/>
            <person name="Stieglmeier M."/>
            <person name="Klingl A."/>
            <person name="Woyke T."/>
            <person name="Ryan C.M."/>
            <person name="Banfield J.F."/>
        </authorList>
    </citation>
    <scope>NUCLEOTIDE SEQUENCE [LARGE SCALE GENOMIC DNA]</scope>
    <source>
        <strain evidence="4">CG11_big_fil_rev_8_21_14_0_20_39_10</strain>
    </source>
</reference>
<dbReference type="InterPro" id="IPR050595">
    <property type="entry name" value="Bact_response_regulator"/>
</dbReference>
<keyword evidence="1 2" id="KW-0597">Phosphoprotein</keyword>
<feature type="domain" description="Response regulatory" evidence="3">
    <location>
        <begin position="6"/>
        <end position="128"/>
    </location>
</feature>
<organism evidence="4 5">
    <name type="scientific">Candidatus Falkowbacteria bacterium CG11_big_fil_rev_8_21_14_0_20_39_10</name>
    <dbReference type="NCBI Taxonomy" id="1974570"/>
    <lineage>
        <taxon>Bacteria</taxon>
        <taxon>Candidatus Falkowiibacteriota</taxon>
    </lineage>
</organism>
<protein>
    <submittedName>
        <fullName evidence="4">Response regulator</fullName>
    </submittedName>
</protein>
<evidence type="ECO:0000313" key="4">
    <source>
        <dbReference type="EMBL" id="PIR13951.1"/>
    </source>
</evidence>
<dbReference type="PANTHER" id="PTHR44591">
    <property type="entry name" value="STRESS RESPONSE REGULATOR PROTEIN 1"/>
    <property type="match status" value="1"/>
</dbReference>
<dbReference type="InterPro" id="IPR001789">
    <property type="entry name" value="Sig_transdc_resp-reg_receiver"/>
</dbReference>
<dbReference type="GO" id="GO:0000160">
    <property type="term" value="P:phosphorelay signal transduction system"/>
    <property type="evidence" value="ECO:0007669"/>
    <property type="project" value="InterPro"/>
</dbReference>
<dbReference type="EMBL" id="PCWW01000009">
    <property type="protein sequence ID" value="PIR13951.1"/>
    <property type="molecule type" value="Genomic_DNA"/>
</dbReference>
<name>A0A2M6KA87_9BACT</name>
<evidence type="ECO:0000313" key="5">
    <source>
        <dbReference type="Proteomes" id="UP000230869"/>
    </source>
</evidence>